<dbReference type="EMBL" id="UINC01187084">
    <property type="protein sequence ID" value="SVD99616.1"/>
    <property type="molecule type" value="Genomic_DNA"/>
</dbReference>
<feature type="non-terminal residue" evidence="2">
    <location>
        <position position="150"/>
    </location>
</feature>
<dbReference type="SUPFAM" id="SSF51735">
    <property type="entry name" value="NAD(P)-binding Rossmann-fold domains"/>
    <property type="match status" value="1"/>
</dbReference>
<evidence type="ECO:0000313" key="2">
    <source>
        <dbReference type="EMBL" id="SVD99616.1"/>
    </source>
</evidence>
<organism evidence="2">
    <name type="scientific">marine metagenome</name>
    <dbReference type="NCBI Taxonomy" id="408172"/>
    <lineage>
        <taxon>unclassified sequences</taxon>
        <taxon>metagenomes</taxon>
        <taxon>ecological metagenomes</taxon>
    </lineage>
</organism>
<dbReference type="Gene3D" id="3.40.50.720">
    <property type="entry name" value="NAD(P)-binding Rossmann-like Domain"/>
    <property type="match status" value="1"/>
</dbReference>
<dbReference type="AlphaFoldDB" id="A0A382ZVE3"/>
<protein>
    <recommendedName>
        <fullName evidence="1">Gfo/Idh/MocA-like oxidoreductase N-terminal domain-containing protein</fullName>
    </recommendedName>
</protein>
<dbReference type="GO" id="GO:0000166">
    <property type="term" value="F:nucleotide binding"/>
    <property type="evidence" value="ECO:0007669"/>
    <property type="project" value="InterPro"/>
</dbReference>
<accession>A0A382ZVE3</accession>
<dbReference type="InterPro" id="IPR000683">
    <property type="entry name" value="Gfo/Idh/MocA-like_OxRdtase_N"/>
</dbReference>
<gene>
    <name evidence="2" type="ORF">METZ01_LOCUS452470</name>
</gene>
<dbReference type="InterPro" id="IPR036291">
    <property type="entry name" value="NAD(P)-bd_dom_sf"/>
</dbReference>
<name>A0A382ZVE3_9ZZZZ</name>
<dbReference type="Pfam" id="PF01408">
    <property type="entry name" value="GFO_IDH_MocA"/>
    <property type="match status" value="1"/>
</dbReference>
<sequence length="150" mass="16770">MNSQSVNPLKVGLVGFGSWPRQAYLPAIKLRNDIEIISVTASSDKTLKLAKSILGESVKTYKETLYLPDISLDAVFIALPNRQLTDEALSSYLDLKAPPHIFVEPPFTLDTHLYHSSQSFDLSSYPIVHVDLELTHLPIIEAIIKIINER</sequence>
<evidence type="ECO:0000259" key="1">
    <source>
        <dbReference type="Pfam" id="PF01408"/>
    </source>
</evidence>
<reference evidence="2" key="1">
    <citation type="submission" date="2018-05" db="EMBL/GenBank/DDBJ databases">
        <authorList>
            <person name="Lanie J.A."/>
            <person name="Ng W.-L."/>
            <person name="Kazmierczak K.M."/>
            <person name="Andrzejewski T.M."/>
            <person name="Davidsen T.M."/>
            <person name="Wayne K.J."/>
            <person name="Tettelin H."/>
            <person name="Glass J.I."/>
            <person name="Rusch D."/>
            <person name="Podicherti R."/>
            <person name="Tsui H.-C.T."/>
            <person name="Winkler M.E."/>
        </authorList>
    </citation>
    <scope>NUCLEOTIDE SEQUENCE</scope>
</reference>
<proteinExistence type="predicted"/>
<feature type="domain" description="Gfo/Idh/MocA-like oxidoreductase N-terminal" evidence="1">
    <location>
        <begin position="9"/>
        <end position="110"/>
    </location>
</feature>